<comment type="subcellular location">
    <subcellularLocation>
        <location evidence="5">Cytoplasm</location>
    </subcellularLocation>
</comment>
<comment type="subunit">
    <text evidence="5">Homodimer.</text>
</comment>
<dbReference type="EMBL" id="FOTF01000034">
    <property type="protein sequence ID" value="SFL62792.1"/>
    <property type="molecule type" value="Genomic_DNA"/>
</dbReference>
<dbReference type="Proteomes" id="UP000199550">
    <property type="component" value="Unassembled WGS sequence"/>
</dbReference>
<evidence type="ECO:0000256" key="6">
    <source>
        <dbReference type="NCBIfam" id="TIGR02625"/>
    </source>
</evidence>
<dbReference type="InterPro" id="IPR011008">
    <property type="entry name" value="Dimeric_a/b-barrel"/>
</dbReference>
<dbReference type="EC" id="5.1.3.32" evidence="5 6"/>
<feature type="binding site" evidence="5">
    <location>
        <begin position="76"/>
        <end position="77"/>
    </location>
    <ligand>
        <name>substrate</name>
    </ligand>
</feature>
<keyword evidence="1 5" id="KW-0963">Cytoplasm</keyword>
<dbReference type="Gene3D" id="3.30.70.100">
    <property type="match status" value="1"/>
</dbReference>
<comment type="function">
    <text evidence="5">Involved in the anomeric conversion of L-rhamnose.</text>
</comment>
<comment type="catalytic activity">
    <reaction evidence="5">
        <text>alpha-L-rhamnose = beta-L-rhamnose</text>
        <dbReference type="Rhea" id="RHEA:25584"/>
        <dbReference type="ChEBI" id="CHEBI:27586"/>
        <dbReference type="ChEBI" id="CHEBI:27907"/>
        <dbReference type="EC" id="5.1.3.32"/>
    </reaction>
</comment>
<accession>A0A1I4J885</accession>
<keyword evidence="8" id="KW-1185">Reference proteome</keyword>
<dbReference type="HAMAP" id="MF_01663">
    <property type="entry name" value="L_rham_rotase"/>
    <property type="match status" value="1"/>
</dbReference>
<comment type="pathway">
    <text evidence="5">Carbohydrate metabolism; L-rhamnose metabolism.</text>
</comment>
<keyword evidence="4 5" id="KW-0684">Rhamnose metabolism</keyword>
<feature type="active site" description="Proton donor" evidence="5">
    <location>
        <position position="22"/>
    </location>
</feature>
<evidence type="ECO:0000313" key="8">
    <source>
        <dbReference type="Proteomes" id="UP000199550"/>
    </source>
</evidence>
<dbReference type="AlphaFoldDB" id="A0A1I4J885"/>
<keyword evidence="3 5" id="KW-0119">Carbohydrate metabolism</keyword>
<dbReference type="Pfam" id="PF05336">
    <property type="entry name" value="rhaM"/>
    <property type="match status" value="1"/>
</dbReference>
<protein>
    <recommendedName>
        <fullName evidence="5 6">L-rhamnose mutarotase</fullName>
        <ecNumber evidence="5 6">5.1.3.32</ecNumber>
    </recommendedName>
    <alternativeName>
        <fullName evidence="5">Rhamnose 1-epimerase</fullName>
    </alternativeName>
    <alternativeName>
        <fullName evidence="5">Type-3 mutarotase</fullName>
    </alternativeName>
</protein>
<dbReference type="RefSeq" id="WP_175499461.1">
    <property type="nucleotide sequence ID" value="NZ_FOTF01000034.1"/>
</dbReference>
<dbReference type="SUPFAM" id="SSF54909">
    <property type="entry name" value="Dimeric alpha+beta barrel"/>
    <property type="match status" value="1"/>
</dbReference>
<feature type="binding site" evidence="5">
    <location>
        <position position="41"/>
    </location>
    <ligand>
        <name>substrate</name>
    </ligand>
</feature>
<evidence type="ECO:0000256" key="1">
    <source>
        <dbReference type="ARBA" id="ARBA00022490"/>
    </source>
</evidence>
<dbReference type="PANTHER" id="PTHR34389">
    <property type="entry name" value="L-RHAMNOSE MUTAROTASE"/>
    <property type="match status" value="1"/>
</dbReference>
<dbReference type="InterPro" id="IPR013448">
    <property type="entry name" value="L-rhamnose_mutarotase"/>
</dbReference>
<dbReference type="GO" id="GO:0062192">
    <property type="term" value="F:L-rhamnose mutarotase activity"/>
    <property type="evidence" value="ECO:0007669"/>
    <property type="project" value="UniProtKB-UniRule"/>
</dbReference>
<comment type="similarity">
    <text evidence="5">Belongs to the rhamnose mutarotase family.</text>
</comment>
<evidence type="ECO:0000256" key="2">
    <source>
        <dbReference type="ARBA" id="ARBA00023235"/>
    </source>
</evidence>
<reference evidence="7 8" key="1">
    <citation type="submission" date="2016-10" db="EMBL/GenBank/DDBJ databases">
        <authorList>
            <person name="de Groot N.N."/>
        </authorList>
    </citation>
    <scope>NUCLEOTIDE SEQUENCE [LARGE SCALE GENOMIC DNA]</scope>
    <source>
        <strain evidence="7 8">DSM 16199</strain>
    </source>
</reference>
<organism evidence="7 8">
    <name type="scientific">Loktanella salsilacus</name>
    <dbReference type="NCBI Taxonomy" id="195913"/>
    <lineage>
        <taxon>Bacteria</taxon>
        <taxon>Pseudomonadati</taxon>
        <taxon>Pseudomonadota</taxon>
        <taxon>Alphaproteobacteria</taxon>
        <taxon>Rhodobacterales</taxon>
        <taxon>Roseobacteraceae</taxon>
        <taxon>Loktanella</taxon>
    </lineage>
</organism>
<evidence type="ECO:0000313" key="7">
    <source>
        <dbReference type="EMBL" id="SFL62792.1"/>
    </source>
</evidence>
<evidence type="ECO:0000256" key="5">
    <source>
        <dbReference type="HAMAP-Rule" id="MF_01663"/>
    </source>
</evidence>
<dbReference type="GO" id="GO:0005737">
    <property type="term" value="C:cytoplasm"/>
    <property type="evidence" value="ECO:0007669"/>
    <property type="project" value="UniProtKB-SubCell"/>
</dbReference>
<dbReference type="PANTHER" id="PTHR34389:SF2">
    <property type="entry name" value="L-RHAMNOSE MUTAROTASE"/>
    <property type="match status" value="1"/>
</dbReference>
<feature type="binding site" evidence="5">
    <location>
        <position position="18"/>
    </location>
    <ligand>
        <name>substrate</name>
    </ligand>
</feature>
<dbReference type="NCBIfam" id="TIGR02625">
    <property type="entry name" value="YiiL_rotase"/>
    <property type="match status" value="1"/>
</dbReference>
<dbReference type="GO" id="GO:0019301">
    <property type="term" value="P:rhamnose catabolic process"/>
    <property type="evidence" value="ECO:0007669"/>
    <property type="project" value="UniProtKB-UniRule"/>
</dbReference>
<sequence length="104" mass="12077">MEKYAFTMQLLSGNQVEYKRRHDEIWPALATLLRDAGVCDYSIHLNPATDQLFAVLWRRGNHTMEALPRTQAMQDWWAFMADLMVTNPDNSPVTMPLDNVFHLP</sequence>
<proteinExistence type="inferred from homology"/>
<keyword evidence="2 5" id="KW-0413">Isomerase</keyword>
<gene>
    <name evidence="5" type="primary">rhaM</name>
    <name evidence="7" type="ORF">SAMN04488004_1349</name>
</gene>
<evidence type="ECO:0000256" key="4">
    <source>
        <dbReference type="ARBA" id="ARBA00023308"/>
    </source>
</evidence>
<dbReference type="STRING" id="195913.SAMN04488004_1349"/>
<evidence type="ECO:0000256" key="3">
    <source>
        <dbReference type="ARBA" id="ARBA00023277"/>
    </source>
</evidence>
<dbReference type="UniPathway" id="UPA00125"/>
<dbReference type="InterPro" id="IPR008000">
    <property type="entry name" value="Rham/fucose_mutarotase"/>
</dbReference>
<name>A0A1I4J885_9RHOB</name>